<sequence>MDQERDDSMEDMLESIPPSLTMMNPQNMKLHLPKPSATSYGAFFEHEQNLFEGMMGANGGGAIAGNAISHLASPLGLKPKLTMVQVPNGSTPLPLKRSLHSTLALLE</sequence>
<organism evidence="2 3">
    <name type="scientific">Rhodamnia argentea</name>
    <dbReference type="NCBI Taxonomy" id="178133"/>
    <lineage>
        <taxon>Eukaryota</taxon>
        <taxon>Viridiplantae</taxon>
        <taxon>Streptophyta</taxon>
        <taxon>Embryophyta</taxon>
        <taxon>Tracheophyta</taxon>
        <taxon>Spermatophyta</taxon>
        <taxon>Magnoliopsida</taxon>
        <taxon>eudicotyledons</taxon>
        <taxon>Gunneridae</taxon>
        <taxon>Pentapetalae</taxon>
        <taxon>rosids</taxon>
        <taxon>malvids</taxon>
        <taxon>Myrtales</taxon>
        <taxon>Myrtaceae</taxon>
        <taxon>Myrtoideae</taxon>
        <taxon>Myrteae</taxon>
        <taxon>Australasian group</taxon>
        <taxon>Rhodamnia</taxon>
    </lineage>
</organism>
<name>A0A8B8QUF0_9MYRT</name>
<keyword evidence="2" id="KW-1185">Reference proteome</keyword>
<feature type="compositionally biased region" description="Acidic residues" evidence="1">
    <location>
        <begin position="1"/>
        <end position="13"/>
    </location>
</feature>
<feature type="region of interest" description="Disordered" evidence="1">
    <location>
        <begin position="1"/>
        <end position="22"/>
    </location>
</feature>
<dbReference type="Proteomes" id="UP000827889">
    <property type="component" value="Chromosome 8"/>
</dbReference>
<dbReference type="RefSeq" id="XP_030550849.1">
    <property type="nucleotide sequence ID" value="XM_030694989.1"/>
</dbReference>
<protein>
    <submittedName>
        <fullName evidence="3">Uncharacterized protein LOC115755546</fullName>
    </submittedName>
</protein>
<accession>A0A8B8QUF0</accession>
<proteinExistence type="predicted"/>
<gene>
    <name evidence="3" type="primary">LOC115755546</name>
</gene>
<evidence type="ECO:0000313" key="2">
    <source>
        <dbReference type="Proteomes" id="UP000827889"/>
    </source>
</evidence>
<dbReference type="KEGG" id="rarg:115755546"/>
<dbReference type="GeneID" id="115755546"/>
<reference evidence="3" key="1">
    <citation type="submission" date="2025-08" db="UniProtKB">
        <authorList>
            <consortium name="RefSeq"/>
        </authorList>
    </citation>
    <scope>IDENTIFICATION</scope>
    <source>
        <tissue evidence="3">Leaf</tissue>
    </source>
</reference>
<evidence type="ECO:0000313" key="3">
    <source>
        <dbReference type="RefSeq" id="XP_030550849.1"/>
    </source>
</evidence>
<dbReference type="OrthoDB" id="1921961at2759"/>
<evidence type="ECO:0000256" key="1">
    <source>
        <dbReference type="SAM" id="MobiDB-lite"/>
    </source>
</evidence>
<dbReference type="AlphaFoldDB" id="A0A8B8QUF0"/>